<evidence type="ECO:0000313" key="1">
    <source>
        <dbReference type="EMBL" id="MCI54215.1"/>
    </source>
</evidence>
<accession>A0A392T1L7</accession>
<reference evidence="1 2" key="1">
    <citation type="journal article" date="2018" name="Front. Plant Sci.">
        <title>Red Clover (Trifolium pratense) and Zigzag Clover (T. medium) - A Picture of Genomic Similarities and Differences.</title>
        <authorList>
            <person name="Dluhosova J."/>
            <person name="Istvanek J."/>
            <person name="Nedelnik J."/>
            <person name="Repkova J."/>
        </authorList>
    </citation>
    <scope>NUCLEOTIDE SEQUENCE [LARGE SCALE GENOMIC DNA]</scope>
    <source>
        <strain evidence="2">cv. 10/8</strain>
        <tissue evidence="1">Leaf</tissue>
    </source>
</reference>
<comment type="caution">
    <text evidence="1">The sequence shown here is derived from an EMBL/GenBank/DDBJ whole genome shotgun (WGS) entry which is preliminary data.</text>
</comment>
<dbReference type="EMBL" id="LXQA010475804">
    <property type="protein sequence ID" value="MCI54215.1"/>
    <property type="molecule type" value="Genomic_DNA"/>
</dbReference>
<evidence type="ECO:0000313" key="2">
    <source>
        <dbReference type="Proteomes" id="UP000265520"/>
    </source>
</evidence>
<dbReference type="Proteomes" id="UP000265520">
    <property type="component" value="Unassembled WGS sequence"/>
</dbReference>
<feature type="non-terminal residue" evidence="1">
    <location>
        <position position="1"/>
    </location>
</feature>
<protein>
    <submittedName>
        <fullName evidence="1">Uncharacterized protein</fullName>
    </submittedName>
</protein>
<sequence length="59" mass="6012">GGDPLLRGCLGGLSPCRGECRGGVSFLLGLGGQSYLLRGRGDLDLVILRLLSGVGDLRG</sequence>
<name>A0A392T1L7_9FABA</name>
<proteinExistence type="predicted"/>
<organism evidence="1 2">
    <name type="scientific">Trifolium medium</name>
    <dbReference type="NCBI Taxonomy" id="97028"/>
    <lineage>
        <taxon>Eukaryota</taxon>
        <taxon>Viridiplantae</taxon>
        <taxon>Streptophyta</taxon>
        <taxon>Embryophyta</taxon>
        <taxon>Tracheophyta</taxon>
        <taxon>Spermatophyta</taxon>
        <taxon>Magnoliopsida</taxon>
        <taxon>eudicotyledons</taxon>
        <taxon>Gunneridae</taxon>
        <taxon>Pentapetalae</taxon>
        <taxon>rosids</taxon>
        <taxon>fabids</taxon>
        <taxon>Fabales</taxon>
        <taxon>Fabaceae</taxon>
        <taxon>Papilionoideae</taxon>
        <taxon>50 kb inversion clade</taxon>
        <taxon>NPAAA clade</taxon>
        <taxon>Hologalegina</taxon>
        <taxon>IRL clade</taxon>
        <taxon>Trifolieae</taxon>
        <taxon>Trifolium</taxon>
    </lineage>
</organism>
<dbReference type="AlphaFoldDB" id="A0A392T1L7"/>
<keyword evidence="2" id="KW-1185">Reference proteome</keyword>